<dbReference type="GO" id="GO:0008270">
    <property type="term" value="F:zinc ion binding"/>
    <property type="evidence" value="ECO:0007669"/>
    <property type="project" value="UniProtKB-KW"/>
</dbReference>
<keyword evidence="2" id="KW-0479">Metal-binding</keyword>
<keyword evidence="7" id="KW-0805">Transcription regulation</keyword>
<keyword evidence="6" id="KW-0156">Chromatin regulator</keyword>
<evidence type="ECO:0000256" key="11">
    <source>
        <dbReference type="SAM" id="MobiDB-lite"/>
    </source>
</evidence>
<organism evidence="13 14">
    <name type="scientific">Macrosiphum euphorbiae</name>
    <name type="common">potato aphid</name>
    <dbReference type="NCBI Taxonomy" id="13131"/>
    <lineage>
        <taxon>Eukaryota</taxon>
        <taxon>Metazoa</taxon>
        <taxon>Ecdysozoa</taxon>
        <taxon>Arthropoda</taxon>
        <taxon>Hexapoda</taxon>
        <taxon>Insecta</taxon>
        <taxon>Pterygota</taxon>
        <taxon>Neoptera</taxon>
        <taxon>Paraneoptera</taxon>
        <taxon>Hemiptera</taxon>
        <taxon>Sternorrhyncha</taxon>
        <taxon>Aphidomorpha</taxon>
        <taxon>Aphidoidea</taxon>
        <taxon>Aphididae</taxon>
        <taxon>Macrosiphini</taxon>
        <taxon>Macrosiphum</taxon>
    </lineage>
</organism>
<feature type="repeat" description="MBT" evidence="10">
    <location>
        <begin position="1021"/>
        <end position="1119"/>
    </location>
</feature>
<evidence type="ECO:0000256" key="10">
    <source>
        <dbReference type="PROSITE-ProRule" id="PRU00459"/>
    </source>
</evidence>
<dbReference type="SUPFAM" id="SSF103637">
    <property type="entry name" value="CCHHC domain"/>
    <property type="match status" value="1"/>
</dbReference>
<evidence type="ECO:0000256" key="7">
    <source>
        <dbReference type="ARBA" id="ARBA00023015"/>
    </source>
</evidence>
<dbReference type="GO" id="GO:0003682">
    <property type="term" value="F:chromatin binding"/>
    <property type="evidence" value="ECO:0007669"/>
    <property type="project" value="TreeGrafter"/>
</dbReference>
<evidence type="ECO:0000313" key="13">
    <source>
        <dbReference type="EMBL" id="CAI6359714.1"/>
    </source>
</evidence>
<dbReference type="InterPro" id="IPR013761">
    <property type="entry name" value="SAM/pointed_sf"/>
</dbReference>
<dbReference type="GO" id="GO:0005634">
    <property type="term" value="C:nucleus"/>
    <property type="evidence" value="ECO:0007669"/>
    <property type="project" value="UniProtKB-SubCell"/>
</dbReference>
<feature type="region of interest" description="Disordered" evidence="11">
    <location>
        <begin position="78"/>
        <end position="97"/>
    </location>
</feature>
<dbReference type="PANTHER" id="PTHR12247:SF131">
    <property type="entry name" value="LD05287P"/>
    <property type="match status" value="1"/>
</dbReference>
<dbReference type="PROSITE" id="PS51802">
    <property type="entry name" value="ZF_CCHHC"/>
    <property type="match status" value="1"/>
</dbReference>
<dbReference type="PROSITE" id="PS50105">
    <property type="entry name" value="SAM_DOMAIN"/>
    <property type="match status" value="1"/>
</dbReference>
<dbReference type="SMART" id="SM00561">
    <property type="entry name" value="MBT"/>
    <property type="match status" value="3"/>
</dbReference>
<evidence type="ECO:0000256" key="6">
    <source>
        <dbReference type="ARBA" id="ARBA00022853"/>
    </source>
</evidence>
<dbReference type="GO" id="GO:0006325">
    <property type="term" value="P:chromatin organization"/>
    <property type="evidence" value="ECO:0007669"/>
    <property type="project" value="UniProtKB-KW"/>
</dbReference>
<dbReference type="InterPro" id="IPR001660">
    <property type="entry name" value="SAM"/>
</dbReference>
<keyword evidence="8" id="KW-0804">Transcription</keyword>
<keyword evidence="14" id="KW-1185">Reference proteome</keyword>
<dbReference type="PROSITE" id="PS51079">
    <property type="entry name" value="MBT"/>
    <property type="match status" value="3"/>
</dbReference>
<dbReference type="Proteomes" id="UP001160148">
    <property type="component" value="Unassembled WGS sequence"/>
</dbReference>
<dbReference type="GO" id="GO:0042393">
    <property type="term" value="F:histone binding"/>
    <property type="evidence" value="ECO:0007669"/>
    <property type="project" value="TreeGrafter"/>
</dbReference>
<reference evidence="13 14" key="1">
    <citation type="submission" date="2023-01" db="EMBL/GenBank/DDBJ databases">
        <authorList>
            <person name="Whitehead M."/>
        </authorList>
    </citation>
    <scope>NUCLEOTIDE SEQUENCE [LARGE SCALE GENOMIC DNA]</scope>
</reference>
<dbReference type="PANTHER" id="PTHR12247">
    <property type="entry name" value="POLYCOMB GROUP PROTEIN"/>
    <property type="match status" value="1"/>
</dbReference>
<evidence type="ECO:0000256" key="4">
    <source>
        <dbReference type="ARBA" id="ARBA00022771"/>
    </source>
</evidence>
<dbReference type="InterPro" id="IPR002515">
    <property type="entry name" value="Znf_C2H2C"/>
</dbReference>
<comment type="subcellular location">
    <subcellularLocation>
        <location evidence="1">Nucleus</location>
    </subcellularLocation>
</comment>
<dbReference type="Gene3D" id="2.30.30.140">
    <property type="match status" value="3"/>
</dbReference>
<name>A0AAV0WUK4_9HEMI</name>
<dbReference type="EMBL" id="CARXXK010000002">
    <property type="protein sequence ID" value="CAI6359714.1"/>
    <property type="molecule type" value="Genomic_DNA"/>
</dbReference>
<evidence type="ECO:0000259" key="12">
    <source>
        <dbReference type="PROSITE" id="PS50105"/>
    </source>
</evidence>
<gene>
    <name evidence="13" type="ORF">MEUPH1_LOCUS15098</name>
</gene>
<dbReference type="SUPFAM" id="SSF63748">
    <property type="entry name" value="Tudor/PWWP/MBT"/>
    <property type="match status" value="3"/>
</dbReference>
<evidence type="ECO:0000256" key="3">
    <source>
        <dbReference type="ARBA" id="ARBA00022737"/>
    </source>
</evidence>
<keyword evidence="9" id="KW-0539">Nucleus</keyword>
<protein>
    <recommendedName>
        <fullName evidence="12">SAM domain-containing protein</fullName>
    </recommendedName>
</protein>
<keyword evidence="3" id="KW-0677">Repeat</keyword>
<evidence type="ECO:0000256" key="5">
    <source>
        <dbReference type="ARBA" id="ARBA00022833"/>
    </source>
</evidence>
<sequence>MDLDSLEDPNNYNCCKSSQINVISSTSGTEVTKLNESTSTKEQKQNKTEKFKIIEISKLQVPVKPIIASTSVINPPKINEKNINSHYTSSSLDNSSSTSGIEVRKLIESTSIKKQEQNKTEKFKILEISKQWVPVKPIIATTSVINSSKINKKNIDPHYTSSSLDNSSSTSGIEVTKLIESTSTKEQNKTEKFKILEISKQVPVKPIIATTSVINSSKINKKNIDPHYTSSSLDNSSSTSGIEVTKLIESTSTKEQNKTEKFKILEISKQVPVKPIIATTSVINSSKINKKNIDVTKLNEFTITKVKDPNKIENIKNVDSKNVEISITRGVPLTKMIATTLLINAPKKNENHIDPLNSHSDLSTLLNKNNSALGIEVTKLNESTSTKVQEQNKNVNFRTVDNNDVKTSNQQVPLKKMIATKFVLNTPKKNENNIYLRPNNFSLNLEKIAVPKAVLSNIKFIPPTLSNQIKKPPTIALMPTTTLINPKTTIITRLQPKSYPGKITNNKCVPTLKPGFKIISTNDPKSKMFLIPKGVNYIFQTINKEEVKNQSLPSFNSASTLSEPLNSIIPVSVAEKFNTIEKPKIQNKNSKFVVSCKEFQNQRFKILLDKKIKINEKNVKRYYESSTHFELLFPRSSKKFVRYLKRRHTDIPNPKVIKNADSSKSNHVQQVREQSFITSSLNEIKNTINFVGTSGKKKCIPHTITSKDVIDNHTNVVIENNKTKLNSNVKNELLPPPPGFIPLSSRPESSILKTYGQPLTVPKYGNFSNKNLSTVRLVPYNSTNQPHTKLDCKQYFIKIVKNNGSTSKSTIATVSSDKMMKVIPTKVYSPKNPKINIAPKGSQNKIPLSKPTTLQLLFPKEMKKEKPNPAYCIKRPYRCRYEFCQLIIDESKLIDNMYCSLECKKFDTKLQIANKSSCDIEQAREETPINKPVIDRKMLLAKLKSRINKRKQSLPSFQKQYEAAQQVDLVNVVNPDNETCKMPPPIPITVKHTFQKSRNRRKLSKANEPTIIVENGKIENENISSYLEHTDYIPAPKKLFDNPFPNDCNPFKVGQRLEGIDPEHEALFCVMTVVEVVGYRIKLHFDGYQDIYDFWVNANCPDLFYPRWCEQNSRTLQPPKNYKLPFNWTDYFRMPGVVPAPKWNFPIAIYMVNRTTDHSFCIGAKLEALDKLTRTLPKQLICVATVADILGNRIRIHFDGWTDDFDYWTDITSTNIHPIGWCDKNGRTLCPPSGYDNCRGKKPFSWTKYLQETNSEPVPEDAFIRRPLREFTNSMAIEVVDIANPSLVRIAKVVDVKGDELKILYDGFDPIYAYWIEDDSPNIHPLGWCLKTNHPIELFKVNAILWSCRVPGCNGKGNTKSSKNTHVFAKECPYEFESWKSSISGMLNIPDRVKPEDIPLSVENFSSSVSIVPREAKKKQKLKLNKIKSYNSNKPKRRKRINNKLKNKFKKKIPNGRSKTVYTRAVEAMNELENIKGVNDYTCYGYGSFKPPRLNVWTRHNVLQGIPIFSTTDARKWPIKEVADFVEKIVSNNYTDNNHSERIKISKSFINQDIDGEVFLMLTQKDLTDTLNIPLGPALKLNNAIVVLRQRATAFDIANGLL</sequence>
<keyword evidence="5" id="KW-0862">Zinc</keyword>
<feature type="domain" description="SAM" evidence="12">
    <location>
        <begin position="1517"/>
        <end position="1591"/>
    </location>
</feature>
<dbReference type="InterPro" id="IPR036060">
    <property type="entry name" value="Znf_C2H2C_sf"/>
</dbReference>
<feature type="repeat" description="MBT" evidence="10">
    <location>
        <begin position="1244"/>
        <end position="1339"/>
    </location>
</feature>
<dbReference type="InterPro" id="IPR004092">
    <property type="entry name" value="Mbt"/>
</dbReference>
<dbReference type="Pfam" id="PF02820">
    <property type="entry name" value="MBT"/>
    <property type="match status" value="3"/>
</dbReference>
<evidence type="ECO:0000256" key="8">
    <source>
        <dbReference type="ARBA" id="ARBA00023163"/>
    </source>
</evidence>
<evidence type="ECO:0000256" key="1">
    <source>
        <dbReference type="ARBA" id="ARBA00004123"/>
    </source>
</evidence>
<evidence type="ECO:0000256" key="9">
    <source>
        <dbReference type="ARBA" id="ARBA00023242"/>
    </source>
</evidence>
<accession>A0AAV0WUK4</accession>
<keyword evidence="4" id="KW-0863">Zinc-finger</keyword>
<dbReference type="InterPro" id="IPR050548">
    <property type="entry name" value="PcG_chromatin_remod_factors"/>
</dbReference>
<comment type="caution">
    <text evidence="13">The sequence shown here is derived from an EMBL/GenBank/DDBJ whole genome shotgun (WGS) entry which is preliminary data.</text>
</comment>
<dbReference type="GO" id="GO:0045892">
    <property type="term" value="P:negative regulation of DNA-templated transcription"/>
    <property type="evidence" value="ECO:0007669"/>
    <property type="project" value="TreeGrafter"/>
</dbReference>
<dbReference type="CDD" id="cd20102">
    <property type="entry name" value="MBT_L3MBTL1-like_rpt2"/>
    <property type="match status" value="1"/>
</dbReference>
<dbReference type="SUPFAM" id="SSF47769">
    <property type="entry name" value="SAM/Pointed domain"/>
    <property type="match status" value="1"/>
</dbReference>
<feature type="repeat" description="MBT" evidence="10">
    <location>
        <begin position="1126"/>
        <end position="1232"/>
    </location>
</feature>
<dbReference type="Gene3D" id="1.10.150.50">
    <property type="entry name" value="Transcription Factor, Ets-1"/>
    <property type="match status" value="1"/>
</dbReference>
<evidence type="ECO:0000256" key="2">
    <source>
        <dbReference type="ARBA" id="ARBA00022723"/>
    </source>
</evidence>
<proteinExistence type="predicted"/>
<evidence type="ECO:0000313" key="14">
    <source>
        <dbReference type="Proteomes" id="UP001160148"/>
    </source>
</evidence>